<dbReference type="GeneID" id="87958086"/>
<dbReference type="InterPro" id="IPR023210">
    <property type="entry name" value="NADP_OxRdtase_dom"/>
</dbReference>
<dbReference type="SUPFAM" id="SSF51430">
    <property type="entry name" value="NAD(P)-linked oxidoreductase"/>
    <property type="match status" value="1"/>
</dbReference>
<dbReference type="PIRSF" id="PIRSF000097">
    <property type="entry name" value="AKR"/>
    <property type="match status" value="1"/>
</dbReference>
<name>A0ABZ1D6M7_9TREE</name>
<reference evidence="2 3" key="1">
    <citation type="submission" date="2024-01" db="EMBL/GenBank/DDBJ databases">
        <title>Comparative genomics of Cryptococcus and Kwoniella reveals pathogenesis evolution and contrasting modes of karyotype evolution via chromosome fusion or intercentromeric recombination.</title>
        <authorList>
            <person name="Coelho M.A."/>
            <person name="David-Palma M."/>
            <person name="Shea T."/>
            <person name="Bowers K."/>
            <person name="McGinley-Smith S."/>
            <person name="Mohammad A.W."/>
            <person name="Gnirke A."/>
            <person name="Yurkov A.M."/>
            <person name="Nowrousian M."/>
            <person name="Sun S."/>
            <person name="Cuomo C.A."/>
            <person name="Heitman J."/>
        </authorList>
    </citation>
    <scope>NUCLEOTIDE SEQUENCE [LARGE SCALE GENOMIC DNA]</scope>
    <source>
        <strain evidence="2">CBS 11374</strain>
    </source>
</reference>
<dbReference type="InterPro" id="IPR020471">
    <property type="entry name" value="AKR"/>
</dbReference>
<dbReference type="PROSITE" id="PS00062">
    <property type="entry name" value="ALDOKETO_REDUCTASE_2"/>
    <property type="match status" value="1"/>
</dbReference>
<dbReference type="Gene3D" id="3.20.20.100">
    <property type="entry name" value="NADP-dependent oxidoreductase domain"/>
    <property type="match status" value="1"/>
</dbReference>
<dbReference type="EMBL" id="CP141888">
    <property type="protein sequence ID" value="WRT68974.1"/>
    <property type="molecule type" value="Genomic_DNA"/>
</dbReference>
<protein>
    <recommendedName>
        <fullName evidence="1">NADP-dependent oxidoreductase domain-containing protein</fullName>
    </recommendedName>
</protein>
<dbReference type="CDD" id="cd19071">
    <property type="entry name" value="AKR_AKR1-5-like"/>
    <property type="match status" value="1"/>
</dbReference>
<organism evidence="2 3">
    <name type="scientific">Kwoniella shivajii</name>
    <dbReference type="NCBI Taxonomy" id="564305"/>
    <lineage>
        <taxon>Eukaryota</taxon>
        <taxon>Fungi</taxon>
        <taxon>Dikarya</taxon>
        <taxon>Basidiomycota</taxon>
        <taxon>Agaricomycotina</taxon>
        <taxon>Tremellomycetes</taxon>
        <taxon>Tremellales</taxon>
        <taxon>Cryptococcaceae</taxon>
        <taxon>Kwoniella</taxon>
    </lineage>
</organism>
<dbReference type="RefSeq" id="XP_062793713.1">
    <property type="nucleotide sequence ID" value="XM_062937662.1"/>
</dbReference>
<dbReference type="PANTHER" id="PTHR43827">
    <property type="entry name" value="2,5-DIKETO-D-GLUCONIC ACID REDUCTASE"/>
    <property type="match status" value="1"/>
</dbReference>
<feature type="domain" description="NADP-dependent oxidoreductase" evidence="1">
    <location>
        <begin position="37"/>
        <end position="269"/>
    </location>
</feature>
<evidence type="ECO:0000259" key="1">
    <source>
        <dbReference type="Pfam" id="PF00248"/>
    </source>
</evidence>
<dbReference type="Proteomes" id="UP001329825">
    <property type="component" value="Chromosome 8"/>
</dbReference>
<dbReference type="PRINTS" id="PR00069">
    <property type="entry name" value="ALDKETRDTASE"/>
</dbReference>
<dbReference type="InterPro" id="IPR036812">
    <property type="entry name" value="NAD(P)_OxRdtase_dom_sf"/>
</dbReference>
<proteinExistence type="predicted"/>
<dbReference type="InterPro" id="IPR018170">
    <property type="entry name" value="Aldo/ket_reductase_CS"/>
</dbReference>
<evidence type="ECO:0000313" key="3">
    <source>
        <dbReference type="Proteomes" id="UP001329825"/>
    </source>
</evidence>
<keyword evidence="3" id="KW-1185">Reference proteome</keyword>
<accession>A0ABZ1D6M7</accession>
<gene>
    <name evidence="2" type="ORF">IL334_005956</name>
</gene>
<dbReference type="PANTHER" id="PTHR43827:SF13">
    <property type="entry name" value="ALDO_KETO REDUCTASE FAMILY PROTEIN"/>
    <property type="match status" value="1"/>
</dbReference>
<evidence type="ECO:0000313" key="2">
    <source>
        <dbReference type="EMBL" id="WRT68974.1"/>
    </source>
</evidence>
<dbReference type="Pfam" id="PF00248">
    <property type="entry name" value="Aldo_ket_red"/>
    <property type="match status" value="1"/>
</dbReference>
<sequence>MSKLTLQSTLKLHTGTSIPLLGYGVFQAKGDDCYKGIIEALKVGYRHIDDAQGYYNEEDAGRAIADTDIPREKIFVTTKYMPTKTVVPSSQVYDELKKSLPKLDNTKNGYIDLMLIHAPFGGPEGRASNWEALVKAQKEGWIKDIGVSNFGVRHLKELPSPKPTINQIEVHPWCQQKEIIKYCQENDIAVEAYCPIVRADPKRFAEPKLKKISEKHGKGPGEVLLRWSLQKGLIPLIKSVTPSRIKSNTELYDFELDDQDIADLDSLDEGAGGAISWNPVNDP</sequence>
<dbReference type="PROSITE" id="PS00063">
    <property type="entry name" value="ALDOKETO_REDUCTASE_3"/>
    <property type="match status" value="1"/>
</dbReference>